<proteinExistence type="predicted"/>
<dbReference type="AlphaFoldDB" id="A0A5B9QUE5"/>
<evidence type="ECO:0000313" key="2">
    <source>
        <dbReference type="EMBL" id="QEG42658.1"/>
    </source>
</evidence>
<keyword evidence="3" id="KW-1185">Reference proteome</keyword>
<evidence type="ECO:0000313" key="3">
    <source>
        <dbReference type="Proteomes" id="UP000325286"/>
    </source>
</evidence>
<evidence type="ECO:0000256" key="1">
    <source>
        <dbReference type="SAM" id="Phobius"/>
    </source>
</evidence>
<dbReference type="Proteomes" id="UP000325286">
    <property type="component" value="Chromosome"/>
</dbReference>
<organism evidence="2 3">
    <name type="scientific">Roseimaritima ulvae</name>
    <dbReference type="NCBI Taxonomy" id="980254"/>
    <lineage>
        <taxon>Bacteria</taxon>
        <taxon>Pseudomonadati</taxon>
        <taxon>Planctomycetota</taxon>
        <taxon>Planctomycetia</taxon>
        <taxon>Pirellulales</taxon>
        <taxon>Pirellulaceae</taxon>
        <taxon>Roseimaritima</taxon>
    </lineage>
</organism>
<dbReference type="EMBL" id="CP042914">
    <property type="protein sequence ID" value="QEG42658.1"/>
    <property type="molecule type" value="Genomic_DNA"/>
</dbReference>
<keyword evidence="1" id="KW-1133">Transmembrane helix</keyword>
<name>A0A5B9QUE5_9BACT</name>
<accession>A0A5B9QUE5</accession>
<dbReference type="KEGG" id="rul:UC8_47000"/>
<keyword evidence="1" id="KW-0812">Transmembrane</keyword>
<feature type="transmembrane region" description="Helical" evidence="1">
    <location>
        <begin position="125"/>
        <end position="143"/>
    </location>
</feature>
<sequence length="148" mass="17748">MRPETDTRQFDKRTMQQVSADAVRALARAHYCPERSLIDYFRCIDFQPETEDAFGRQLWYFNATAIDEWNREVPVFGVIEYSVQYSLNELVEDGVFLTLEQRDRYESVYRREPLRPYWRHPGHRWLLAAMVLVSIGWLTVLLLRKLML</sequence>
<keyword evidence="1" id="KW-0472">Membrane</keyword>
<protein>
    <submittedName>
        <fullName evidence="2">Uncharacterized protein</fullName>
    </submittedName>
</protein>
<gene>
    <name evidence="2" type="ORF">UC8_47000</name>
</gene>
<dbReference type="RefSeq" id="WP_068131073.1">
    <property type="nucleotide sequence ID" value="NZ_CP042914.1"/>
</dbReference>
<reference evidence="2 3" key="1">
    <citation type="submission" date="2019-08" db="EMBL/GenBank/DDBJ databases">
        <title>Deep-cultivation of Planctomycetes and their phenomic and genomic characterization uncovers novel biology.</title>
        <authorList>
            <person name="Wiegand S."/>
            <person name="Jogler M."/>
            <person name="Boedeker C."/>
            <person name="Pinto D."/>
            <person name="Vollmers J."/>
            <person name="Rivas-Marin E."/>
            <person name="Kohn T."/>
            <person name="Peeters S.H."/>
            <person name="Heuer A."/>
            <person name="Rast P."/>
            <person name="Oberbeckmann S."/>
            <person name="Bunk B."/>
            <person name="Jeske O."/>
            <person name="Meyerdierks A."/>
            <person name="Storesund J.E."/>
            <person name="Kallscheuer N."/>
            <person name="Luecker S."/>
            <person name="Lage O.M."/>
            <person name="Pohl T."/>
            <person name="Merkel B.J."/>
            <person name="Hornburger P."/>
            <person name="Mueller R.-W."/>
            <person name="Bruemmer F."/>
            <person name="Labrenz M."/>
            <person name="Spormann A.M."/>
            <person name="Op den Camp H."/>
            <person name="Overmann J."/>
            <person name="Amann R."/>
            <person name="Jetten M.S.M."/>
            <person name="Mascher T."/>
            <person name="Medema M.H."/>
            <person name="Devos D.P."/>
            <person name="Kaster A.-K."/>
            <person name="Ovreas L."/>
            <person name="Rohde M."/>
            <person name="Galperin M.Y."/>
            <person name="Jogler C."/>
        </authorList>
    </citation>
    <scope>NUCLEOTIDE SEQUENCE [LARGE SCALE GENOMIC DNA]</scope>
    <source>
        <strain evidence="2 3">UC8</strain>
    </source>
</reference>